<evidence type="ECO:0000256" key="2">
    <source>
        <dbReference type="SAM" id="MobiDB-lite"/>
    </source>
</evidence>
<gene>
    <name evidence="4" type="ORF">D8674_017102</name>
</gene>
<dbReference type="EMBL" id="SMOL01000160">
    <property type="protein sequence ID" value="KAB2625442.1"/>
    <property type="molecule type" value="Genomic_DNA"/>
</dbReference>
<reference evidence="5" key="2">
    <citation type="submission" date="2019-10" db="EMBL/GenBank/DDBJ databases">
        <title>A de novo genome assembly of a pear dwarfing rootstock.</title>
        <authorList>
            <person name="Wang F."/>
            <person name="Wang J."/>
            <person name="Li S."/>
            <person name="Zhang Y."/>
            <person name="Fang M."/>
            <person name="Ma L."/>
            <person name="Zhao Y."/>
            <person name="Jiang S."/>
        </authorList>
    </citation>
    <scope>NUCLEOTIDE SEQUENCE [LARGE SCALE GENOMIC DNA]</scope>
</reference>
<dbReference type="PANTHER" id="PTHR31189:SF41">
    <property type="entry name" value="VICILIN C72"/>
    <property type="match status" value="1"/>
</dbReference>
<feature type="region of interest" description="Disordered" evidence="2">
    <location>
        <begin position="109"/>
        <end position="133"/>
    </location>
</feature>
<feature type="region of interest" description="Disordered" evidence="2">
    <location>
        <begin position="541"/>
        <end position="563"/>
    </location>
</feature>
<dbReference type="PANTHER" id="PTHR31189">
    <property type="entry name" value="OS03G0336100 PROTEIN-RELATED"/>
    <property type="match status" value="1"/>
</dbReference>
<dbReference type="SMART" id="SM00835">
    <property type="entry name" value="Cupin_1"/>
    <property type="match status" value="2"/>
</dbReference>
<dbReference type="Gene3D" id="2.60.120.10">
    <property type="entry name" value="Jelly Rolls"/>
    <property type="match status" value="2"/>
</dbReference>
<sequence length="563" mass="64280">MLSLSYMHLMNALSTSYVLEQVATMSILRARQFPLFLLLISTLFLASSSVNDHDQECQQSICRGIFRNSLKSRQEEDPRTEYFYCWQSCQTSEDTEECEAACRERLDGQLEKQSQKEQGGEDQDEKPTSNPNPYYFPKSTLLNRFGAEEGGYVVLNSLTRLSPFLRGRIKNYRLALFLTAPGTFVLPYHIDAESAFVVSAGKGTLTFVVKNKKESFKIEEGDVIRVPGGATTYLINHHSSEHLNLVQLIRPVNIPDLFEEFFPGGYKIRDREDYSILDDVESYYSVFSNDILEAAFNTPREQLEKALGQQRPEGMIIKASKEQLKALSKQDPSWWRKLVPWWSSEDTDLKFNLQSQKPLHSNNYGKFYEASPQEFNQLLDVNVSVVIVEINSETMMVPHYNSKATYLMMVVSGTGWFEMASPQFTLPGSEEEIEYQEDQGEQRGMYTKVSGKLSLGDVFVVPAGRPVVFVSQNNDESNNQNQNLRIVGFGINAPNNIRNFLAGQEDNIMKMMESEAKQLTFGKEMEQLLSNQKQSYFVPLSTQKSEEGRNHSSPDWLQFKTKQ</sequence>
<dbReference type="InterPro" id="IPR006045">
    <property type="entry name" value="Cupin_1"/>
</dbReference>
<reference evidence="4 5" key="3">
    <citation type="submission" date="2019-11" db="EMBL/GenBank/DDBJ databases">
        <title>A de novo genome assembly of a pear dwarfing rootstock.</title>
        <authorList>
            <person name="Wang F."/>
            <person name="Wang J."/>
            <person name="Li S."/>
            <person name="Zhang Y."/>
            <person name="Fang M."/>
            <person name="Ma L."/>
            <person name="Zhao Y."/>
            <person name="Jiang S."/>
        </authorList>
    </citation>
    <scope>NUCLEOTIDE SEQUENCE [LARGE SCALE GENOMIC DNA]</scope>
    <source>
        <strain evidence="4">S2</strain>
        <tissue evidence="4">Leaf</tissue>
    </source>
</reference>
<feature type="domain" description="Cupin type-1" evidence="3">
    <location>
        <begin position="139"/>
        <end position="304"/>
    </location>
</feature>
<dbReference type="CDD" id="cd02244">
    <property type="entry name" value="cupin_7S_vicilin-like_N"/>
    <property type="match status" value="1"/>
</dbReference>
<evidence type="ECO:0000313" key="4">
    <source>
        <dbReference type="EMBL" id="KAB2625442.1"/>
    </source>
</evidence>
<dbReference type="Proteomes" id="UP000327157">
    <property type="component" value="Chromosome 16"/>
</dbReference>
<dbReference type="InterPro" id="IPR050253">
    <property type="entry name" value="Seed_Storage-Functional"/>
</dbReference>
<keyword evidence="5" id="KW-1185">Reference proteome</keyword>
<feature type="domain" description="Cupin type-1" evidence="3">
    <location>
        <begin position="351"/>
        <end position="529"/>
    </location>
</feature>
<dbReference type="InterPro" id="IPR014710">
    <property type="entry name" value="RmlC-like_jellyroll"/>
</dbReference>
<reference evidence="4 5" key="1">
    <citation type="submission" date="2019-09" db="EMBL/GenBank/DDBJ databases">
        <authorList>
            <person name="Ou C."/>
        </authorList>
    </citation>
    <scope>NUCLEOTIDE SEQUENCE [LARGE SCALE GENOMIC DNA]</scope>
    <source>
        <strain evidence="4">S2</strain>
        <tissue evidence="4">Leaf</tissue>
    </source>
</reference>
<evidence type="ECO:0000259" key="3">
    <source>
        <dbReference type="SMART" id="SM00835"/>
    </source>
</evidence>
<comment type="similarity">
    <text evidence="1">Belongs to the 7S seed storage protein family.</text>
</comment>
<dbReference type="CDD" id="cd02245">
    <property type="entry name" value="cupin_7S_vicilin-like_C"/>
    <property type="match status" value="1"/>
</dbReference>
<dbReference type="Pfam" id="PF00190">
    <property type="entry name" value="Cupin_1"/>
    <property type="match status" value="2"/>
</dbReference>
<organism evidence="4 5">
    <name type="scientific">Pyrus ussuriensis x Pyrus communis</name>
    <dbReference type="NCBI Taxonomy" id="2448454"/>
    <lineage>
        <taxon>Eukaryota</taxon>
        <taxon>Viridiplantae</taxon>
        <taxon>Streptophyta</taxon>
        <taxon>Embryophyta</taxon>
        <taxon>Tracheophyta</taxon>
        <taxon>Spermatophyta</taxon>
        <taxon>Magnoliopsida</taxon>
        <taxon>eudicotyledons</taxon>
        <taxon>Gunneridae</taxon>
        <taxon>Pentapetalae</taxon>
        <taxon>rosids</taxon>
        <taxon>fabids</taxon>
        <taxon>Rosales</taxon>
        <taxon>Rosaceae</taxon>
        <taxon>Amygdaloideae</taxon>
        <taxon>Maleae</taxon>
        <taxon>Pyrus</taxon>
    </lineage>
</organism>
<accession>A0A5N5HH62</accession>
<dbReference type="AlphaFoldDB" id="A0A5N5HH62"/>
<evidence type="ECO:0000313" key="5">
    <source>
        <dbReference type="Proteomes" id="UP000327157"/>
    </source>
</evidence>
<dbReference type="InterPro" id="IPR011051">
    <property type="entry name" value="RmlC_Cupin_sf"/>
</dbReference>
<dbReference type="OrthoDB" id="1912756at2759"/>
<feature type="compositionally biased region" description="Basic and acidic residues" evidence="2">
    <location>
        <begin position="109"/>
        <end position="119"/>
    </location>
</feature>
<dbReference type="SUPFAM" id="SSF51182">
    <property type="entry name" value="RmlC-like cupins"/>
    <property type="match status" value="2"/>
</dbReference>
<name>A0A5N5HH62_9ROSA</name>
<comment type="caution">
    <text evidence="4">The sequence shown here is derived from an EMBL/GenBank/DDBJ whole genome shotgun (WGS) entry which is preliminary data.</text>
</comment>
<proteinExistence type="inferred from homology"/>
<evidence type="ECO:0000256" key="1">
    <source>
        <dbReference type="ARBA" id="ARBA00023597"/>
    </source>
</evidence>
<protein>
    <submittedName>
        <fullName evidence="4">Beta-conglycinin beta chain-like</fullName>
    </submittedName>
</protein>